<evidence type="ECO:0000256" key="1">
    <source>
        <dbReference type="SAM" id="Phobius"/>
    </source>
</evidence>
<sequence length="245" mass="26916">MRTISNIPSPEGDAAASARGVLDASRAELRESPVTLFNLFWIFVICSVLGLVVETVVSYPIDGVWKNRAGLVWGPFSPIYGVGAVLMTMALHKLRMRPAWESFVVAALVGGAFELVAGWFWKNAFGIVAWSYIDQPFNIGGYTCLGIAIVWGIAGMAWIKVGLPLAMRLIAAIPPNARVWLTAFLAAFLALDVVVTLASFSFWFDRQAGLPITTGAGQFFAQYFGDEFMTNRFQTMSMWTELAQR</sequence>
<feature type="transmembrane region" description="Helical" evidence="1">
    <location>
        <begin position="139"/>
        <end position="159"/>
    </location>
</feature>
<evidence type="ECO:0000313" key="3">
    <source>
        <dbReference type="Proteomes" id="UP000269591"/>
    </source>
</evidence>
<feature type="transmembrane region" description="Helical" evidence="1">
    <location>
        <begin position="36"/>
        <end position="59"/>
    </location>
</feature>
<proteinExistence type="predicted"/>
<keyword evidence="1" id="KW-1133">Transmembrane helix</keyword>
<gene>
    <name evidence="2" type="ORF">DMP06_00760</name>
</gene>
<dbReference type="OrthoDB" id="9789229at2"/>
<feature type="transmembrane region" description="Helical" evidence="1">
    <location>
        <begin position="179"/>
        <end position="204"/>
    </location>
</feature>
<dbReference type="EMBL" id="QIBX01000001">
    <property type="protein sequence ID" value="RNL41971.1"/>
    <property type="molecule type" value="Genomic_DNA"/>
</dbReference>
<keyword evidence="1" id="KW-0812">Transmembrane</keyword>
<keyword evidence="3" id="KW-1185">Reference proteome</keyword>
<dbReference type="AlphaFoldDB" id="A0A3N0B4C8"/>
<organism evidence="2 3">
    <name type="scientific">Slackia equolifaciens</name>
    <dbReference type="NCBI Taxonomy" id="498718"/>
    <lineage>
        <taxon>Bacteria</taxon>
        <taxon>Bacillati</taxon>
        <taxon>Actinomycetota</taxon>
        <taxon>Coriobacteriia</taxon>
        <taxon>Eggerthellales</taxon>
        <taxon>Eggerthellaceae</taxon>
        <taxon>Slackia</taxon>
    </lineage>
</organism>
<dbReference type="InterPro" id="IPR010540">
    <property type="entry name" value="CmpB_TMEM229"/>
</dbReference>
<accession>A0A3N0B4C8</accession>
<dbReference type="Pfam" id="PF06541">
    <property type="entry name" value="ABC_trans_CmpB"/>
    <property type="match status" value="1"/>
</dbReference>
<feature type="transmembrane region" description="Helical" evidence="1">
    <location>
        <begin position="71"/>
        <end position="91"/>
    </location>
</feature>
<keyword evidence="1" id="KW-0472">Membrane</keyword>
<feature type="transmembrane region" description="Helical" evidence="1">
    <location>
        <begin position="103"/>
        <end position="133"/>
    </location>
</feature>
<evidence type="ECO:0000313" key="2">
    <source>
        <dbReference type="EMBL" id="RNL41971.1"/>
    </source>
</evidence>
<protein>
    <recommendedName>
        <fullName evidence="4">ABC transporter permease</fullName>
    </recommendedName>
</protein>
<comment type="caution">
    <text evidence="2">The sequence shown here is derived from an EMBL/GenBank/DDBJ whole genome shotgun (WGS) entry which is preliminary data.</text>
</comment>
<reference evidence="3" key="1">
    <citation type="submission" date="2018-05" db="EMBL/GenBank/DDBJ databases">
        <title>Genome Sequencing of selected type strains of the family Eggerthellaceae.</title>
        <authorList>
            <person name="Danylec N."/>
            <person name="Stoll D.A."/>
            <person name="Doetsch A."/>
            <person name="Huch M."/>
        </authorList>
    </citation>
    <scope>NUCLEOTIDE SEQUENCE [LARGE SCALE GENOMIC DNA]</scope>
    <source>
        <strain evidence="3">DSM 24851</strain>
    </source>
</reference>
<dbReference type="Proteomes" id="UP000269591">
    <property type="component" value="Unassembled WGS sequence"/>
</dbReference>
<evidence type="ECO:0008006" key="4">
    <source>
        <dbReference type="Google" id="ProtNLM"/>
    </source>
</evidence>
<dbReference type="RefSeq" id="WP_123207832.1">
    <property type="nucleotide sequence ID" value="NZ_JBHTHO010000004.1"/>
</dbReference>
<name>A0A3N0B4C8_9ACTN</name>